<sequence length="74" mass="8499">MWLFEKKSISSTFSRNNNIITYLYYLPQIKVCASNEAFHSNLPVLVVLSIKEWSSDCQPLGGLQGLQAWKKEFS</sequence>
<dbReference type="Proteomes" id="UP000652761">
    <property type="component" value="Unassembled WGS sequence"/>
</dbReference>
<evidence type="ECO:0000313" key="2">
    <source>
        <dbReference type="Proteomes" id="UP000652761"/>
    </source>
</evidence>
<comment type="caution">
    <text evidence="1">The sequence shown here is derived from an EMBL/GenBank/DDBJ whole genome shotgun (WGS) entry which is preliminary data.</text>
</comment>
<gene>
    <name evidence="1" type="ORF">Taro_053963</name>
</gene>
<organism evidence="1 2">
    <name type="scientific">Colocasia esculenta</name>
    <name type="common">Wild taro</name>
    <name type="synonym">Arum esculentum</name>
    <dbReference type="NCBI Taxonomy" id="4460"/>
    <lineage>
        <taxon>Eukaryota</taxon>
        <taxon>Viridiplantae</taxon>
        <taxon>Streptophyta</taxon>
        <taxon>Embryophyta</taxon>
        <taxon>Tracheophyta</taxon>
        <taxon>Spermatophyta</taxon>
        <taxon>Magnoliopsida</taxon>
        <taxon>Liliopsida</taxon>
        <taxon>Araceae</taxon>
        <taxon>Aroideae</taxon>
        <taxon>Colocasieae</taxon>
        <taxon>Colocasia</taxon>
    </lineage>
</organism>
<reference evidence="1" key="1">
    <citation type="submission" date="2017-07" db="EMBL/GenBank/DDBJ databases">
        <title>Taro Niue Genome Assembly and Annotation.</title>
        <authorList>
            <person name="Atibalentja N."/>
            <person name="Keating K."/>
            <person name="Fields C.J."/>
        </authorList>
    </citation>
    <scope>NUCLEOTIDE SEQUENCE</scope>
    <source>
        <strain evidence="1">Niue_2</strain>
        <tissue evidence="1">Leaf</tissue>
    </source>
</reference>
<accession>A0A843XP35</accession>
<dbReference type="EMBL" id="NMUH01010388">
    <property type="protein sequence ID" value="MQM20933.1"/>
    <property type="molecule type" value="Genomic_DNA"/>
</dbReference>
<keyword evidence="2" id="KW-1185">Reference proteome</keyword>
<protein>
    <submittedName>
        <fullName evidence="1">Uncharacterized protein</fullName>
    </submittedName>
</protein>
<name>A0A843XP35_COLES</name>
<dbReference type="AlphaFoldDB" id="A0A843XP35"/>
<proteinExistence type="predicted"/>
<evidence type="ECO:0000313" key="1">
    <source>
        <dbReference type="EMBL" id="MQM20933.1"/>
    </source>
</evidence>